<reference evidence="4" key="1">
    <citation type="submission" date="2023-07" db="EMBL/GenBank/DDBJ databases">
        <title>30 novel species of actinomycetes from the DSMZ collection.</title>
        <authorList>
            <person name="Nouioui I."/>
        </authorList>
    </citation>
    <scope>NUCLEOTIDE SEQUENCE [LARGE SCALE GENOMIC DNA]</scope>
    <source>
        <strain evidence="4">DSM 44938</strain>
    </source>
</reference>
<dbReference type="InterPro" id="IPR056681">
    <property type="entry name" value="DUF7779"/>
</dbReference>
<dbReference type="InterPro" id="IPR002182">
    <property type="entry name" value="NB-ARC"/>
</dbReference>
<dbReference type="EMBL" id="JAVREL010000002">
    <property type="protein sequence ID" value="MDT0342010.1"/>
    <property type="molecule type" value="Genomic_DNA"/>
</dbReference>
<comment type="caution">
    <text evidence="3">The sequence shown here is derived from an EMBL/GenBank/DDBJ whole genome shotgun (WGS) entry which is preliminary data.</text>
</comment>
<feature type="domain" description="NB-ARC" evidence="1">
    <location>
        <begin position="79"/>
        <end position="215"/>
    </location>
</feature>
<keyword evidence="4" id="KW-1185">Reference proteome</keyword>
<dbReference type="InterPro" id="IPR027417">
    <property type="entry name" value="P-loop_NTPase"/>
</dbReference>
<evidence type="ECO:0000313" key="3">
    <source>
        <dbReference type="EMBL" id="MDT0342010.1"/>
    </source>
</evidence>
<dbReference type="PANTHER" id="PTHR35205:SF1">
    <property type="entry name" value="ZU5 DOMAIN-CONTAINING PROTEIN"/>
    <property type="match status" value="1"/>
</dbReference>
<dbReference type="Pfam" id="PF25000">
    <property type="entry name" value="DUF7779"/>
    <property type="match status" value="1"/>
</dbReference>
<protein>
    <submittedName>
        <fullName evidence="3">NB-ARC domain-containing protein</fullName>
    </submittedName>
</protein>
<accession>A0ABU2MKG2</accession>
<sequence>MAEGVPAGERGFASGGSAELRASAGALAAGVVNGDVTINGGGARRSVAWPLLVGVIPTEADCFQHREAVDRLRAAADEQVLAGLGGVGKTQLAAHAARGAWRAGEVDLLVWVTATTRDAVVSAYARAAVEILGVDPRHPDRAAEAFLAWLEPTGDRAVRWLIVLDDVSSSADMKGLWPPASPHGRTVTTTRRREAALAGRGRRMAHIGLFTEDEAAGYLTAVLSAHGRTEDPAHVRALARDLGFLPLALSQAAAYVVDAGLPIEGEGSYRRLLADRTRALADLVPESELLPDEQNAPVAATWSLSIERANAMRPTGLARPMLEIAAMLSPNGIPQSVLTSRPVLEHLGIDDPAQAVAALRALHRLSLIDHDHDHDPGRAVRIHALVQRATSDSLAMEEREAVARVAADAFVDAWPDNHPDIIITRGNLAHWQAKADASPPASPPPPAQPQ</sequence>
<name>A0ABU2MKG2_9ACTN</name>
<dbReference type="RefSeq" id="WP_311703142.1">
    <property type="nucleotide sequence ID" value="NZ_JAVREL010000002.1"/>
</dbReference>
<organism evidence="3 4">
    <name type="scientific">Streptomyces litchfieldiae</name>
    <dbReference type="NCBI Taxonomy" id="3075543"/>
    <lineage>
        <taxon>Bacteria</taxon>
        <taxon>Bacillati</taxon>
        <taxon>Actinomycetota</taxon>
        <taxon>Actinomycetes</taxon>
        <taxon>Kitasatosporales</taxon>
        <taxon>Streptomycetaceae</taxon>
        <taxon>Streptomyces</taxon>
    </lineage>
</organism>
<feature type="domain" description="DUF7779" evidence="2">
    <location>
        <begin position="318"/>
        <end position="398"/>
    </location>
</feature>
<evidence type="ECO:0000313" key="4">
    <source>
        <dbReference type="Proteomes" id="UP001183246"/>
    </source>
</evidence>
<dbReference type="Pfam" id="PF00931">
    <property type="entry name" value="NB-ARC"/>
    <property type="match status" value="1"/>
</dbReference>
<dbReference type="Proteomes" id="UP001183246">
    <property type="component" value="Unassembled WGS sequence"/>
</dbReference>
<evidence type="ECO:0000259" key="2">
    <source>
        <dbReference type="Pfam" id="PF25000"/>
    </source>
</evidence>
<dbReference type="SUPFAM" id="SSF52540">
    <property type="entry name" value="P-loop containing nucleoside triphosphate hydrolases"/>
    <property type="match status" value="1"/>
</dbReference>
<dbReference type="PANTHER" id="PTHR35205">
    <property type="entry name" value="NB-ARC AND TPR DOMAIN PROTEIN"/>
    <property type="match status" value="1"/>
</dbReference>
<dbReference type="Gene3D" id="3.40.50.300">
    <property type="entry name" value="P-loop containing nucleotide triphosphate hydrolases"/>
    <property type="match status" value="1"/>
</dbReference>
<evidence type="ECO:0000259" key="1">
    <source>
        <dbReference type="Pfam" id="PF00931"/>
    </source>
</evidence>
<gene>
    <name evidence="3" type="ORF">RM590_05090</name>
</gene>
<proteinExistence type="predicted"/>